<keyword evidence="1 2" id="KW-0443">Lipid metabolism</keyword>
<dbReference type="EMBL" id="FMYP01000004">
    <property type="protein sequence ID" value="SDB85343.1"/>
    <property type="molecule type" value="Genomic_DNA"/>
</dbReference>
<name>A0A1G6GTV2_9BACT</name>
<feature type="active site" description="Nucleophile" evidence="2">
    <location>
        <position position="62"/>
    </location>
</feature>
<feature type="active site" description="Proton acceptor" evidence="2">
    <location>
        <position position="257"/>
    </location>
</feature>
<gene>
    <name evidence="4" type="ORF">SAMN05216323_100412</name>
</gene>
<dbReference type="STRING" id="1640674.SAMN05216323_100412"/>
<protein>
    <submittedName>
        <fullName evidence="4">Patatin-like phospholipase</fullName>
    </submittedName>
</protein>
<feature type="short sequence motif" description="GXSXG" evidence="2">
    <location>
        <begin position="60"/>
        <end position="64"/>
    </location>
</feature>
<feature type="domain" description="PNPLA" evidence="3">
    <location>
        <begin position="11"/>
        <end position="270"/>
    </location>
</feature>
<dbReference type="AlphaFoldDB" id="A0A1G6GTV2"/>
<sequence length="607" mass="67343">MSNQNTFRIGISMAGAISAGAYTAGVMDYLFEALESWQKAKDLGLPDVPKHSVIIEILSGASAGGMTAVITCAGIQRNFPHINHQNYATAASTQNPMFDSWVNLTEQPSSDMMSQMLSSDDILSTASNPDKEVRSIFNSLFIEKIARRTIDSLIADPSIQRKYIADDLELFTTITNLRGFNYQLQFITAEGKREDRMTMHKDIVHFQLNPTGTYRNDGKIPFNFSTPDGVNRNLLIDAAIATGAFPVGLAPRVLTRDPKYINDNPLLKISHTKNALVDPLTDYTTVCVDGGVINNEPYDTTETILFNRRKAEIAQELGSAAAADYKMAISAANFDTTVLTIDPFPNYEDKPIGNYFDLVALKFAAPDLVGAMRQQLMLKTDLLEKAYSEDDYSRFMIAPIRTKGGITQKYSIACGSLGGFGGFFNKQFRVHDYMLGRRNCQRFIQQFFSVPVSANNPIIRFGYEGINADIIQGRTSNDRPIIPDIRISDDNTHIILPMEEKEFDYPAISLKYLMSLEPLVQKRFGIVLDNIANGKNPGTQTSAENPIVKRIRKHSWFGRNISGPIGTFTAEKFIAMGKTAGKGIAAEKFIDAVITDMDKRGLLNQDC</sequence>
<keyword evidence="5" id="KW-1185">Reference proteome</keyword>
<keyword evidence="2" id="KW-0442">Lipid degradation</keyword>
<organism evidence="4 5">
    <name type="scientific">Williamwhitmania taraxaci</name>
    <dbReference type="NCBI Taxonomy" id="1640674"/>
    <lineage>
        <taxon>Bacteria</taxon>
        <taxon>Pseudomonadati</taxon>
        <taxon>Bacteroidota</taxon>
        <taxon>Bacteroidia</taxon>
        <taxon>Bacteroidales</taxon>
        <taxon>Williamwhitmaniaceae</taxon>
        <taxon>Williamwhitmania</taxon>
    </lineage>
</organism>
<dbReference type="OrthoDB" id="1488362at2"/>
<dbReference type="RefSeq" id="WP_092434853.1">
    <property type="nucleotide sequence ID" value="NZ_FMYP01000004.1"/>
</dbReference>
<evidence type="ECO:0000259" key="3">
    <source>
        <dbReference type="PROSITE" id="PS51635"/>
    </source>
</evidence>
<evidence type="ECO:0000313" key="4">
    <source>
        <dbReference type="EMBL" id="SDB85343.1"/>
    </source>
</evidence>
<dbReference type="InterPro" id="IPR002641">
    <property type="entry name" value="PNPLA_dom"/>
</dbReference>
<dbReference type="GO" id="GO:0016787">
    <property type="term" value="F:hydrolase activity"/>
    <property type="evidence" value="ECO:0007669"/>
    <property type="project" value="UniProtKB-UniRule"/>
</dbReference>
<dbReference type="PROSITE" id="PS51635">
    <property type="entry name" value="PNPLA"/>
    <property type="match status" value="1"/>
</dbReference>
<comment type="caution">
    <text evidence="2">Lacks conserved residue(s) required for the propagation of feature annotation.</text>
</comment>
<dbReference type="Pfam" id="PF01734">
    <property type="entry name" value="Patatin"/>
    <property type="match status" value="1"/>
</dbReference>
<keyword evidence="2" id="KW-0378">Hydrolase</keyword>
<dbReference type="Gene3D" id="3.40.1090.10">
    <property type="entry name" value="Cytosolic phospholipase A2 catalytic domain"/>
    <property type="match status" value="1"/>
</dbReference>
<dbReference type="Proteomes" id="UP000199452">
    <property type="component" value="Unassembled WGS sequence"/>
</dbReference>
<evidence type="ECO:0000256" key="2">
    <source>
        <dbReference type="PROSITE-ProRule" id="PRU01161"/>
    </source>
</evidence>
<reference evidence="4 5" key="1">
    <citation type="submission" date="2016-09" db="EMBL/GenBank/DDBJ databases">
        <authorList>
            <person name="Capua I."/>
            <person name="De Benedictis P."/>
            <person name="Joannis T."/>
            <person name="Lombin L.H."/>
            <person name="Cattoli G."/>
        </authorList>
    </citation>
    <scope>NUCLEOTIDE SEQUENCE [LARGE SCALE GENOMIC DNA]</scope>
    <source>
        <strain evidence="4 5">A7P-90m</strain>
    </source>
</reference>
<dbReference type="SUPFAM" id="SSF52151">
    <property type="entry name" value="FabD/lysophospholipase-like"/>
    <property type="match status" value="1"/>
</dbReference>
<dbReference type="GO" id="GO:0016042">
    <property type="term" value="P:lipid catabolic process"/>
    <property type="evidence" value="ECO:0007669"/>
    <property type="project" value="UniProtKB-UniRule"/>
</dbReference>
<proteinExistence type="predicted"/>
<evidence type="ECO:0000256" key="1">
    <source>
        <dbReference type="ARBA" id="ARBA00023098"/>
    </source>
</evidence>
<evidence type="ECO:0000313" key="5">
    <source>
        <dbReference type="Proteomes" id="UP000199452"/>
    </source>
</evidence>
<accession>A0A1G6GTV2</accession>
<dbReference type="InterPro" id="IPR016035">
    <property type="entry name" value="Acyl_Trfase/lysoPLipase"/>
</dbReference>